<evidence type="ECO:0000256" key="2">
    <source>
        <dbReference type="SAM" id="SignalP"/>
    </source>
</evidence>
<evidence type="ECO:0000256" key="1">
    <source>
        <dbReference type="SAM" id="MobiDB-lite"/>
    </source>
</evidence>
<name>A0A0D2PD29_HYPSF</name>
<feature type="compositionally biased region" description="Polar residues" evidence="1">
    <location>
        <begin position="87"/>
        <end position="102"/>
    </location>
</feature>
<organism evidence="3 4">
    <name type="scientific">Hypholoma sublateritium (strain FD-334 SS-4)</name>
    <dbReference type="NCBI Taxonomy" id="945553"/>
    <lineage>
        <taxon>Eukaryota</taxon>
        <taxon>Fungi</taxon>
        <taxon>Dikarya</taxon>
        <taxon>Basidiomycota</taxon>
        <taxon>Agaricomycotina</taxon>
        <taxon>Agaricomycetes</taxon>
        <taxon>Agaricomycetidae</taxon>
        <taxon>Agaricales</taxon>
        <taxon>Agaricineae</taxon>
        <taxon>Strophariaceae</taxon>
        <taxon>Hypholoma</taxon>
    </lineage>
</organism>
<dbReference type="Proteomes" id="UP000054270">
    <property type="component" value="Unassembled WGS sequence"/>
</dbReference>
<feature type="chain" id="PRO_5002265792" evidence="2">
    <location>
        <begin position="20"/>
        <end position="219"/>
    </location>
</feature>
<gene>
    <name evidence="3" type="ORF">HYPSUDRAFT_82308</name>
</gene>
<dbReference type="AlphaFoldDB" id="A0A0D2PD29"/>
<dbReference type="EMBL" id="KN817520">
    <property type="protein sequence ID" value="KJA28719.1"/>
    <property type="molecule type" value="Genomic_DNA"/>
</dbReference>
<feature type="compositionally biased region" description="Polar residues" evidence="1">
    <location>
        <begin position="144"/>
        <end position="153"/>
    </location>
</feature>
<keyword evidence="4" id="KW-1185">Reference proteome</keyword>
<dbReference type="OrthoDB" id="10657449at2759"/>
<reference evidence="4" key="1">
    <citation type="submission" date="2014-04" db="EMBL/GenBank/DDBJ databases">
        <title>Evolutionary Origins and Diversification of the Mycorrhizal Mutualists.</title>
        <authorList>
            <consortium name="DOE Joint Genome Institute"/>
            <consortium name="Mycorrhizal Genomics Consortium"/>
            <person name="Kohler A."/>
            <person name="Kuo A."/>
            <person name="Nagy L.G."/>
            <person name="Floudas D."/>
            <person name="Copeland A."/>
            <person name="Barry K.W."/>
            <person name="Cichocki N."/>
            <person name="Veneault-Fourrey C."/>
            <person name="LaButti K."/>
            <person name="Lindquist E.A."/>
            <person name="Lipzen A."/>
            <person name="Lundell T."/>
            <person name="Morin E."/>
            <person name="Murat C."/>
            <person name="Riley R."/>
            <person name="Ohm R."/>
            <person name="Sun H."/>
            <person name="Tunlid A."/>
            <person name="Henrissat B."/>
            <person name="Grigoriev I.V."/>
            <person name="Hibbett D.S."/>
            <person name="Martin F."/>
        </authorList>
    </citation>
    <scope>NUCLEOTIDE SEQUENCE [LARGE SCALE GENOMIC DNA]</scope>
    <source>
        <strain evidence="4">FD-334 SS-4</strain>
    </source>
</reference>
<protein>
    <submittedName>
        <fullName evidence="3">Uncharacterized protein</fullName>
    </submittedName>
</protein>
<feature type="signal peptide" evidence="2">
    <location>
        <begin position="1"/>
        <end position="19"/>
    </location>
</feature>
<proteinExistence type="predicted"/>
<accession>A0A0D2PD29</accession>
<evidence type="ECO:0000313" key="4">
    <source>
        <dbReference type="Proteomes" id="UP000054270"/>
    </source>
</evidence>
<keyword evidence="2" id="KW-0732">Signal</keyword>
<sequence>MAEVADCCGCCLLFTICLGLCGRACLWIPCPGDRKRAKEFEDDEMYAHQVAQEEYLRRAQKPSHYSADYRGPPQPQGQDPMVVGGNPWTSDPNLPADQSLNNMAGRGIQRHPPSQPPDALQLPPASYQGQQAHQYPPLHDPRASSMSGATLQGTEEPGRYSAPRPPSQDGRTPNGIGHRSNRSGQYSQQDSEMDSARRSEGPNDGQRQPVGYAQPGSQA</sequence>
<evidence type="ECO:0000313" key="3">
    <source>
        <dbReference type="EMBL" id="KJA28719.1"/>
    </source>
</evidence>
<feature type="region of interest" description="Disordered" evidence="1">
    <location>
        <begin position="58"/>
        <end position="219"/>
    </location>
</feature>